<sequence length="117" mass="12339">MPSKRPSPSAMDAAASSSSSSPGSQKRPSRPKLRLDHGRPEPNPRSCGSHSGTPSRKSGHACSDEDELFGAAVGASPSRDRSSECQATPTASSASPRRLLPPCTRNRAGFDYSERMI</sequence>
<accession>A0A2K2DVP5</accession>
<dbReference type="Gramene" id="PNT78348">
    <property type="protein sequence ID" value="PNT78348"/>
    <property type="gene ID" value="BRADI_1g77955v3"/>
</dbReference>
<dbReference type="EMBL" id="CM000880">
    <property type="protein sequence ID" value="PNT78348.1"/>
    <property type="molecule type" value="Genomic_DNA"/>
</dbReference>
<evidence type="ECO:0000313" key="3">
    <source>
        <dbReference type="EnsemblPlants" id="PNT78348"/>
    </source>
</evidence>
<reference evidence="3" key="3">
    <citation type="submission" date="2018-08" db="UniProtKB">
        <authorList>
            <consortium name="EnsemblPlants"/>
        </authorList>
    </citation>
    <scope>IDENTIFICATION</scope>
    <source>
        <strain evidence="3">cv. Bd21</strain>
    </source>
</reference>
<feature type="compositionally biased region" description="Polar residues" evidence="1">
    <location>
        <begin position="46"/>
        <end position="56"/>
    </location>
</feature>
<gene>
    <name evidence="2" type="ORF">BRADI_1g77955v3</name>
</gene>
<keyword evidence="4" id="KW-1185">Reference proteome</keyword>
<organism evidence="2">
    <name type="scientific">Brachypodium distachyon</name>
    <name type="common">Purple false brome</name>
    <name type="synonym">Trachynia distachya</name>
    <dbReference type="NCBI Taxonomy" id="15368"/>
    <lineage>
        <taxon>Eukaryota</taxon>
        <taxon>Viridiplantae</taxon>
        <taxon>Streptophyta</taxon>
        <taxon>Embryophyta</taxon>
        <taxon>Tracheophyta</taxon>
        <taxon>Spermatophyta</taxon>
        <taxon>Magnoliopsida</taxon>
        <taxon>Liliopsida</taxon>
        <taxon>Poales</taxon>
        <taxon>Poaceae</taxon>
        <taxon>BOP clade</taxon>
        <taxon>Pooideae</taxon>
        <taxon>Stipodae</taxon>
        <taxon>Brachypodieae</taxon>
        <taxon>Brachypodium</taxon>
    </lineage>
</organism>
<proteinExistence type="predicted"/>
<feature type="compositionally biased region" description="Polar residues" evidence="1">
    <location>
        <begin position="84"/>
        <end position="95"/>
    </location>
</feature>
<feature type="region of interest" description="Disordered" evidence="1">
    <location>
        <begin position="1"/>
        <end position="117"/>
    </location>
</feature>
<reference evidence="2" key="2">
    <citation type="submission" date="2017-06" db="EMBL/GenBank/DDBJ databases">
        <title>WGS assembly of Brachypodium distachyon.</title>
        <authorList>
            <consortium name="The International Brachypodium Initiative"/>
            <person name="Lucas S."/>
            <person name="Harmon-Smith M."/>
            <person name="Lail K."/>
            <person name="Tice H."/>
            <person name="Grimwood J."/>
            <person name="Bruce D."/>
            <person name="Barry K."/>
            <person name="Shu S."/>
            <person name="Lindquist E."/>
            <person name="Wang M."/>
            <person name="Pitluck S."/>
            <person name="Vogel J.P."/>
            <person name="Garvin D.F."/>
            <person name="Mockler T.C."/>
            <person name="Schmutz J."/>
            <person name="Rokhsar D."/>
            <person name="Bevan M.W."/>
        </authorList>
    </citation>
    <scope>NUCLEOTIDE SEQUENCE</scope>
    <source>
        <strain evidence="2">Bd21</strain>
    </source>
</reference>
<protein>
    <submittedName>
        <fullName evidence="2 3">Uncharacterized protein</fullName>
    </submittedName>
</protein>
<dbReference type="EnsemblPlants" id="PNT78348">
    <property type="protein sequence ID" value="PNT78348"/>
    <property type="gene ID" value="BRADI_1g77955v3"/>
</dbReference>
<evidence type="ECO:0000313" key="2">
    <source>
        <dbReference type="EMBL" id="PNT78348.1"/>
    </source>
</evidence>
<reference evidence="2 3" key="1">
    <citation type="journal article" date="2010" name="Nature">
        <title>Genome sequencing and analysis of the model grass Brachypodium distachyon.</title>
        <authorList>
            <consortium name="International Brachypodium Initiative"/>
        </authorList>
    </citation>
    <scope>NUCLEOTIDE SEQUENCE [LARGE SCALE GENOMIC DNA]</scope>
    <source>
        <strain evidence="2 3">Bd21</strain>
    </source>
</reference>
<feature type="compositionally biased region" description="Low complexity" evidence="1">
    <location>
        <begin position="1"/>
        <end position="26"/>
    </location>
</feature>
<name>A0A2K2DVP5_BRADI</name>
<dbReference type="InParanoid" id="A0A2K2DVP5"/>
<dbReference type="AlphaFoldDB" id="A0A2K2DVP5"/>
<evidence type="ECO:0000256" key="1">
    <source>
        <dbReference type="SAM" id="MobiDB-lite"/>
    </source>
</evidence>
<feature type="compositionally biased region" description="Basic and acidic residues" evidence="1">
    <location>
        <begin position="33"/>
        <end position="42"/>
    </location>
</feature>
<dbReference type="Proteomes" id="UP000008810">
    <property type="component" value="Chromosome 1"/>
</dbReference>
<evidence type="ECO:0000313" key="4">
    <source>
        <dbReference type="Proteomes" id="UP000008810"/>
    </source>
</evidence>